<dbReference type="RefSeq" id="WP_020851545.1">
    <property type="nucleotide sequence ID" value="NZ_CP006696.1"/>
</dbReference>
<accession>A0A060H6X7</accession>
<protein>
    <submittedName>
        <fullName evidence="1">Uncharacterized protein</fullName>
    </submittedName>
</protein>
<evidence type="ECO:0000313" key="1">
    <source>
        <dbReference type="EMBL" id="AIC11060.1"/>
    </source>
</evidence>
<name>A0A060H6X7_XYLFS</name>
<dbReference type="PATRIC" id="fig|155920.8.peg.908"/>
<dbReference type="AlphaFoldDB" id="A0A060H6X7"/>
<dbReference type="EMBL" id="CP006696">
    <property type="protein sequence ID" value="AIC11060.1"/>
    <property type="molecule type" value="Genomic_DNA"/>
</dbReference>
<proteinExistence type="predicted"/>
<dbReference type="HOGENOM" id="CLU_086687_0_0_6"/>
<reference evidence="1 2" key="1">
    <citation type="submission" date="2013-08" db="EMBL/GenBank/DDBJ databases">
        <authorList>
            <person name="Stouthamer R."/>
            <person name="Nunney L."/>
        </authorList>
    </citation>
    <scope>NUCLEOTIDE SEQUENCE [LARGE SCALE GENOMIC DNA]</scope>
    <source>
        <strain evidence="2">ann-1</strain>
    </source>
</reference>
<sequence length="231" mass="26576">MENITTHLKTILKWSPIRLTIKDGGIFLDGWKTGQPDKQAAAFVYYPGETGRVYGAYYNGRQIFHFGVNASQIHPAIQVWTKRFLPPSAVISHTKERSAGDPRSFRRAPVLPKRPYRSDKDQLRQVAASIWDPSIVNYWNMNTAVGNILATVTVEILKCSEQYAKVPLLNNLLNPVLKPRWEDRWKLVAQYFKQIIFENYKISQQEKRYQTCIYATAVNWRSPIEMASAGI</sequence>
<dbReference type="Proteomes" id="UP000027215">
    <property type="component" value="Chromosome"/>
</dbReference>
<organism evidence="1 2">
    <name type="scientific">Xylella fastidiosa subsp. sandyi Ann-1</name>
    <dbReference type="NCBI Taxonomy" id="155920"/>
    <lineage>
        <taxon>Bacteria</taxon>
        <taxon>Pseudomonadati</taxon>
        <taxon>Pseudomonadota</taxon>
        <taxon>Gammaproteobacteria</taxon>
        <taxon>Lysobacterales</taxon>
        <taxon>Lysobacteraceae</taxon>
        <taxon>Xylella</taxon>
    </lineage>
</organism>
<gene>
    <name evidence="1" type="ORF">D934_03780</name>
</gene>
<evidence type="ECO:0000313" key="2">
    <source>
        <dbReference type="Proteomes" id="UP000027215"/>
    </source>
</evidence>
<dbReference type="KEGG" id="xfs:D934_03780"/>